<evidence type="ECO:0000256" key="14">
    <source>
        <dbReference type="ARBA" id="ARBA00023139"/>
    </source>
</evidence>
<evidence type="ECO:0008006" key="21">
    <source>
        <dbReference type="Google" id="ProtNLM"/>
    </source>
</evidence>
<evidence type="ECO:0000313" key="19">
    <source>
        <dbReference type="EMBL" id="GCC24857.1"/>
    </source>
</evidence>
<evidence type="ECO:0000256" key="11">
    <source>
        <dbReference type="ARBA" id="ARBA00022843"/>
    </source>
</evidence>
<dbReference type="InterPro" id="IPR011029">
    <property type="entry name" value="DEATH-like_dom_sf"/>
</dbReference>
<dbReference type="SUPFAM" id="SSF52540">
    <property type="entry name" value="P-loop containing nucleoside triphosphate hydrolases"/>
    <property type="match status" value="1"/>
</dbReference>
<evidence type="ECO:0000259" key="18">
    <source>
        <dbReference type="PROSITE" id="PS50837"/>
    </source>
</evidence>
<dbReference type="GO" id="GO:0005524">
    <property type="term" value="F:ATP binding"/>
    <property type="evidence" value="ECO:0007669"/>
    <property type="project" value="UniProtKB-KW"/>
</dbReference>
<dbReference type="InterPro" id="IPR032675">
    <property type="entry name" value="LRR_dom_sf"/>
</dbReference>
<keyword evidence="11" id="KW-0832">Ubl conjugation</keyword>
<gene>
    <name evidence="19" type="ORF">chiPu_0003260</name>
</gene>
<dbReference type="GO" id="GO:0005737">
    <property type="term" value="C:cytoplasm"/>
    <property type="evidence" value="ECO:0007669"/>
    <property type="project" value="UniProtKB-SubCell"/>
</dbReference>
<dbReference type="SMART" id="SM00368">
    <property type="entry name" value="LRR_RI"/>
    <property type="match status" value="8"/>
</dbReference>
<dbReference type="Gene3D" id="1.10.533.10">
    <property type="entry name" value="Death Domain, Fas"/>
    <property type="match status" value="1"/>
</dbReference>
<evidence type="ECO:0000256" key="4">
    <source>
        <dbReference type="ARBA" id="ARBA00022475"/>
    </source>
</evidence>
<comment type="caution">
    <text evidence="19">The sequence shown here is derived from an EMBL/GenBank/DDBJ whole genome shotgun (WGS) entry which is preliminary data.</text>
</comment>
<evidence type="ECO:0000256" key="5">
    <source>
        <dbReference type="ARBA" id="ARBA00022490"/>
    </source>
</evidence>
<dbReference type="Pfam" id="PF17776">
    <property type="entry name" value="NLRC4_HD2"/>
    <property type="match status" value="1"/>
</dbReference>
<name>A0A401S375_CHIPU</name>
<dbReference type="SUPFAM" id="SSF52047">
    <property type="entry name" value="RNI-like"/>
    <property type="match status" value="1"/>
</dbReference>
<protein>
    <recommendedName>
        <fullName evidence="21">Nucleotide-binding oligomerization domain-containing protein 1</fullName>
    </recommendedName>
</protein>
<evidence type="ECO:0000256" key="12">
    <source>
        <dbReference type="ARBA" id="ARBA00022859"/>
    </source>
</evidence>
<dbReference type="InterPro" id="IPR041267">
    <property type="entry name" value="NLRP_HD2"/>
</dbReference>
<keyword evidence="5" id="KW-0963">Cytoplasm</keyword>
<dbReference type="InterPro" id="IPR007111">
    <property type="entry name" value="NACHT_NTPase"/>
</dbReference>
<dbReference type="STRING" id="137246.A0A401S375"/>
<evidence type="ECO:0000256" key="9">
    <source>
        <dbReference type="ARBA" id="ARBA00022741"/>
    </source>
</evidence>
<dbReference type="InterPro" id="IPR001611">
    <property type="entry name" value="Leu-rich_rpt"/>
</dbReference>
<keyword evidence="10" id="KW-0067">ATP-binding</keyword>
<feature type="domain" description="CARD" evidence="17">
    <location>
        <begin position="124"/>
        <end position="198"/>
    </location>
</feature>
<keyword evidence="12" id="KW-0391">Immunity</keyword>
<keyword evidence="4" id="KW-1003">Cell membrane</keyword>
<keyword evidence="13" id="KW-0472">Membrane</keyword>
<evidence type="ECO:0000256" key="3">
    <source>
        <dbReference type="ARBA" id="ARBA00004496"/>
    </source>
</evidence>
<organism evidence="19 20">
    <name type="scientific">Chiloscyllium punctatum</name>
    <name type="common">Brownbanded bambooshark</name>
    <name type="synonym">Hemiscyllium punctatum</name>
    <dbReference type="NCBI Taxonomy" id="137246"/>
    <lineage>
        <taxon>Eukaryota</taxon>
        <taxon>Metazoa</taxon>
        <taxon>Chordata</taxon>
        <taxon>Craniata</taxon>
        <taxon>Vertebrata</taxon>
        <taxon>Chondrichthyes</taxon>
        <taxon>Elasmobranchii</taxon>
        <taxon>Galeomorphii</taxon>
        <taxon>Galeoidea</taxon>
        <taxon>Orectolobiformes</taxon>
        <taxon>Hemiscylliidae</taxon>
        <taxon>Chiloscyllium</taxon>
    </lineage>
</organism>
<keyword evidence="8" id="KW-0677">Repeat</keyword>
<keyword evidence="20" id="KW-1185">Reference proteome</keyword>
<keyword evidence="15" id="KW-0449">Lipoprotein</keyword>
<dbReference type="Pfam" id="PF17779">
    <property type="entry name" value="WHD_NOD2"/>
    <property type="match status" value="1"/>
</dbReference>
<evidence type="ECO:0000256" key="6">
    <source>
        <dbReference type="ARBA" id="ARBA00022588"/>
    </source>
</evidence>
<evidence type="ECO:0000256" key="15">
    <source>
        <dbReference type="ARBA" id="ARBA00023288"/>
    </source>
</evidence>
<dbReference type="AlphaFoldDB" id="A0A401S375"/>
<dbReference type="InterPro" id="IPR001315">
    <property type="entry name" value="CARD"/>
</dbReference>
<keyword evidence="14" id="KW-0564">Palmitate</keyword>
<evidence type="ECO:0000256" key="16">
    <source>
        <dbReference type="ARBA" id="ARBA00038296"/>
    </source>
</evidence>
<keyword evidence="6" id="KW-0399">Innate immunity</keyword>
<evidence type="ECO:0000313" key="20">
    <source>
        <dbReference type="Proteomes" id="UP000287033"/>
    </source>
</evidence>
<dbReference type="PROSITE" id="PS50837">
    <property type="entry name" value="NACHT"/>
    <property type="match status" value="1"/>
</dbReference>
<evidence type="ECO:0000256" key="13">
    <source>
        <dbReference type="ARBA" id="ARBA00023136"/>
    </source>
</evidence>
<accession>A0A401S375</accession>
<dbReference type="PROSITE" id="PS50209">
    <property type="entry name" value="CARD"/>
    <property type="match status" value="1"/>
</dbReference>
<dbReference type="Gene3D" id="3.40.50.300">
    <property type="entry name" value="P-loop containing nucleotide triphosphate hydrolases"/>
    <property type="match status" value="1"/>
</dbReference>
<dbReference type="OMA" id="AHWGMEK"/>
<evidence type="ECO:0000259" key="17">
    <source>
        <dbReference type="PROSITE" id="PS50209"/>
    </source>
</evidence>
<sequence>MVLATYQLIGQHLTGVYSRSELPACFLVQFDSVVVWDLHCFSSRGGRLAPWHRLQLIAPITGSSRFSSSRSCETCDVEFKNELLHFDDPLGKGRLSKDASAIMDTVFQPGLHQVSIVSAHSFTKLLKLHREVLVGCIKNTECVLKNLIKHEYISTEEAELSQQHPTQAAKVRKILDLVESKGEETAEYFVHILHQANEIYTDLSPWLKEIEYQPSEYIRGKSVIITDAVCQYIQKIKHDLRQDTKFVTSYVQKEDILLDDAYTETLMELINGVNETKGTISNLEDLFSDTGIINEDADTVFVTGDAGVGKTILLQRLQNLWSKGELCANVKFFFKFRCRIFNSFREEDKISLKDLLFKYNCYPDKDTDEIFSYIRQHPDSVLFTLDGFDEISVDCDLSDIPDVSSPFDPTHPITLLMNLLRGKLLKGSKKLLTARTGTNLPLRMVRKRVTLKGFTKDHLLQYLKKFFKNQPHQTLVLTQLEANPHLCSLCSVPLFCWIIFKCYEHLQSECNSQQMLDYVTLTDIYLLMLEVFLNHSSKTRLNKRNKSQSETFKAKKDSLMRLGKLAKEGIESNNFIFSQEQITAAGISEEDLQLGFIKSAGHYDGCGNQSTYEFLHLTLQSFFTAFFLVVNERIRAKEIITFFSKCDHYLTGPQANILFLRCLGYKSHHRKDPFETNEHLQFTTLFLCGLLCKAKRDLFKHLSSTGSIQRKRSALKNYLADCVKSHLKNLPQAPFEEFCRVQALPRFVWLMRYIFETQSEAVASLAAKGICADYIKLTFCNAFSADCSAIANILRHRKKSIALELDNNNINDYGVKELIPCFDKLTVVRLSVNQVTDDGAKVLAEELLKYKIIKILGLYRNQITDVGARFIAQIVEECPHLRTLKIGLNKLTSEGGKLLAQAIQKSKAIKDVGMWGNQIGDVGAAAFAEAIRNHPSLKELSLAANRISAEGGKSLAAALQDNRCLEIFWLTENQLNDEAAALFAEALRFNKSLLHLWLINNRITEVGANCFFKILKENATIEEICLNGNNISAEGAKRLAEEQRILL</sequence>
<comment type="similarity">
    <text evidence="16">Belongs to the NOD1-NOD2 family.</text>
</comment>
<evidence type="ECO:0000256" key="8">
    <source>
        <dbReference type="ARBA" id="ARBA00022737"/>
    </source>
</evidence>
<dbReference type="InterPro" id="IPR027417">
    <property type="entry name" value="P-loop_NTPase"/>
</dbReference>
<dbReference type="Pfam" id="PF05729">
    <property type="entry name" value="NACHT"/>
    <property type="match status" value="1"/>
</dbReference>
<dbReference type="GO" id="GO:0042981">
    <property type="term" value="P:regulation of apoptotic process"/>
    <property type="evidence" value="ECO:0007669"/>
    <property type="project" value="InterPro"/>
</dbReference>
<evidence type="ECO:0000256" key="10">
    <source>
        <dbReference type="ARBA" id="ARBA00022840"/>
    </source>
</evidence>
<feature type="domain" description="NACHT" evidence="18">
    <location>
        <begin position="298"/>
        <end position="437"/>
    </location>
</feature>
<dbReference type="EMBL" id="BEZZ01000069">
    <property type="protein sequence ID" value="GCC24857.1"/>
    <property type="molecule type" value="Genomic_DNA"/>
</dbReference>
<dbReference type="Pfam" id="PF13516">
    <property type="entry name" value="LRR_6"/>
    <property type="match status" value="4"/>
</dbReference>
<evidence type="ECO:0000256" key="2">
    <source>
        <dbReference type="ARBA" id="ARBA00004193"/>
    </source>
</evidence>
<comment type="subcellular location">
    <subcellularLocation>
        <location evidence="1">Basolateral cell membrane</location>
    </subcellularLocation>
    <subcellularLocation>
        <location evidence="2">Cell membrane</location>
        <topology evidence="2">Lipid-anchor</topology>
    </subcellularLocation>
    <subcellularLocation>
        <location evidence="3">Cytoplasm</location>
    </subcellularLocation>
</comment>
<dbReference type="SUPFAM" id="SSF47986">
    <property type="entry name" value="DEATH domain"/>
    <property type="match status" value="1"/>
</dbReference>
<dbReference type="Proteomes" id="UP000287033">
    <property type="component" value="Unassembled WGS sequence"/>
</dbReference>
<reference evidence="19 20" key="1">
    <citation type="journal article" date="2018" name="Nat. Ecol. Evol.">
        <title>Shark genomes provide insights into elasmobranch evolution and the origin of vertebrates.</title>
        <authorList>
            <person name="Hara Y"/>
            <person name="Yamaguchi K"/>
            <person name="Onimaru K"/>
            <person name="Kadota M"/>
            <person name="Koyanagi M"/>
            <person name="Keeley SD"/>
            <person name="Tatsumi K"/>
            <person name="Tanaka K"/>
            <person name="Motone F"/>
            <person name="Kageyama Y"/>
            <person name="Nozu R"/>
            <person name="Adachi N"/>
            <person name="Nishimura O"/>
            <person name="Nakagawa R"/>
            <person name="Tanegashima C"/>
            <person name="Kiyatake I"/>
            <person name="Matsumoto R"/>
            <person name="Murakumo K"/>
            <person name="Nishida K"/>
            <person name="Terakita A"/>
            <person name="Kuratani S"/>
            <person name="Sato K"/>
            <person name="Hyodo S Kuraku.S."/>
        </authorList>
    </citation>
    <scope>NUCLEOTIDE SEQUENCE [LARGE SCALE GENOMIC DNA]</scope>
</reference>
<keyword evidence="9" id="KW-0547">Nucleotide-binding</keyword>
<dbReference type="Gene3D" id="3.80.10.10">
    <property type="entry name" value="Ribonuclease Inhibitor"/>
    <property type="match status" value="1"/>
</dbReference>
<keyword evidence="7" id="KW-0433">Leucine-rich repeat</keyword>
<dbReference type="Pfam" id="PF00619">
    <property type="entry name" value="CARD"/>
    <property type="match status" value="1"/>
</dbReference>
<evidence type="ECO:0000256" key="1">
    <source>
        <dbReference type="ARBA" id="ARBA00004187"/>
    </source>
</evidence>
<proteinExistence type="inferred from homology"/>
<dbReference type="InterPro" id="IPR041075">
    <property type="entry name" value="NOD1/2_WH"/>
</dbReference>
<evidence type="ECO:0000256" key="7">
    <source>
        <dbReference type="ARBA" id="ARBA00022614"/>
    </source>
</evidence>
<dbReference type="GO" id="GO:0045087">
    <property type="term" value="P:innate immune response"/>
    <property type="evidence" value="ECO:0007669"/>
    <property type="project" value="UniProtKB-KW"/>
</dbReference>
<dbReference type="OrthoDB" id="120976at2759"/>
<dbReference type="PANTHER" id="PTHR24106">
    <property type="entry name" value="NACHT, LRR AND CARD DOMAINS-CONTAINING"/>
    <property type="match status" value="1"/>
</dbReference>
<dbReference type="GO" id="GO:0016323">
    <property type="term" value="C:basolateral plasma membrane"/>
    <property type="evidence" value="ECO:0007669"/>
    <property type="project" value="UniProtKB-SubCell"/>
</dbReference>
<dbReference type="InterPro" id="IPR051261">
    <property type="entry name" value="NLR"/>
</dbReference>